<dbReference type="GeneID" id="101513642"/>
<protein>
    <recommendedName>
        <fullName evidence="9">DNA topoisomerase I</fullName>
        <ecNumber evidence="9">5.6.2.1</ecNumber>
    </recommendedName>
    <alternativeName>
        <fullName evidence="9">DNA topoisomerase 1</fullName>
    </alternativeName>
</protein>
<dbReference type="Gene3D" id="1.10.132.10">
    <property type="match status" value="1"/>
</dbReference>
<dbReference type="GO" id="GO:0003677">
    <property type="term" value="F:DNA binding"/>
    <property type="evidence" value="ECO:0007669"/>
    <property type="project" value="UniProtKB-UniRule"/>
</dbReference>
<dbReference type="PANTHER" id="PTHR10290:SF23">
    <property type="entry name" value="DNA TOPOISOMERASE 1 BETA"/>
    <property type="match status" value="1"/>
</dbReference>
<dbReference type="InterPro" id="IPR013500">
    <property type="entry name" value="TopoI_cat_euk"/>
</dbReference>
<comment type="subcellular location">
    <subcellularLocation>
        <location evidence="2">Nucleus</location>
    </subcellularLocation>
</comment>
<dbReference type="CDD" id="cd00659">
    <property type="entry name" value="Topo_IB_C"/>
    <property type="match status" value="1"/>
</dbReference>
<dbReference type="InterPro" id="IPR001631">
    <property type="entry name" value="TopoI"/>
</dbReference>
<feature type="coiled-coil region" evidence="10">
    <location>
        <begin position="671"/>
        <end position="698"/>
    </location>
</feature>
<dbReference type="InterPro" id="IPR013030">
    <property type="entry name" value="DNA_topo_DNA_db_N_dom2"/>
</dbReference>
<proteinExistence type="inferred from homology"/>
<dbReference type="Pfam" id="PF14370">
    <property type="entry name" value="Topo_C_assoc"/>
    <property type="match status" value="1"/>
</dbReference>
<feature type="region of interest" description="Disordered" evidence="11">
    <location>
        <begin position="1"/>
        <end position="70"/>
    </location>
</feature>
<name>A0A1S2YR92_CICAR</name>
<dbReference type="Pfam" id="PF02919">
    <property type="entry name" value="Topoisom_I_N"/>
    <property type="match status" value="1"/>
</dbReference>
<dbReference type="InterPro" id="IPR025834">
    <property type="entry name" value="TopoI_C_dom"/>
</dbReference>
<dbReference type="GO" id="GO:0007059">
    <property type="term" value="P:chromosome segregation"/>
    <property type="evidence" value="ECO:0007669"/>
    <property type="project" value="TreeGrafter"/>
</dbReference>
<dbReference type="FunFam" id="1.10.132.10:FF:000002">
    <property type="entry name" value="DNA topoisomerase I"/>
    <property type="match status" value="1"/>
</dbReference>
<dbReference type="PROSITE" id="PS00176">
    <property type="entry name" value="TOPO_IB_1"/>
    <property type="match status" value="1"/>
</dbReference>
<comment type="similarity">
    <text evidence="3 8 9">Belongs to the type IB topoisomerase family.</text>
</comment>
<dbReference type="AlphaFoldDB" id="A0A1S2YR92"/>
<keyword evidence="5 8" id="KW-0238">DNA-binding</keyword>
<evidence type="ECO:0000256" key="1">
    <source>
        <dbReference type="ARBA" id="ARBA00000213"/>
    </source>
</evidence>
<comment type="function">
    <text evidence="9">Releases the supercoiling and torsional tension of DNA introduced during the DNA replication and transcription by transiently cleaving and rejoining one strand of the DNA duplex. Introduces a single-strand break via transesterification at the specific target site 5'-[CT]CCTTp site in duplex DNA. The scissile phosphodiester is attacked by the catalytic tyrosine of the enzyme, resulting in the formation of a DNA-(3'-phosphotyrosyl)-enzyme intermediate and the expulsion of a 5'-OH DNA strand. The free DNA strand then undergoes passage around the unbroken strand thus removing DNA supercoils. Finally, in the religation step, the DNA 5'-OH attacks the covalent intermediate to expel the active-site tyrosine and restore the DNA phosphodiester backbone.</text>
</comment>
<dbReference type="SMART" id="SM00435">
    <property type="entry name" value="TOPEUc"/>
    <property type="match status" value="1"/>
</dbReference>
<feature type="compositionally biased region" description="Basic and acidic residues" evidence="11">
    <location>
        <begin position="35"/>
        <end position="46"/>
    </location>
</feature>
<evidence type="ECO:0000256" key="7">
    <source>
        <dbReference type="ARBA" id="ARBA00023242"/>
    </source>
</evidence>
<dbReference type="FunFam" id="3.90.15.10:FF:000003">
    <property type="entry name" value="DNA topoisomerase I"/>
    <property type="match status" value="1"/>
</dbReference>
<evidence type="ECO:0000256" key="3">
    <source>
        <dbReference type="ARBA" id="ARBA00006645"/>
    </source>
</evidence>
<dbReference type="InterPro" id="IPR013034">
    <property type="entry name" value="DNA_topo_DNA_db_N_dom1"/>
</dbReference>
<keyword evidence="7" id="KW-0539">Nucleus</keyword>
<organism evidence="13 14">
    <name type="scientific">Cicer arietinum</name>
    <name type="common">Chickpea</name>
    <name type="synonym">Garbanzo</name>
    <dbReference type="NCBI Taxonomy" id="3827"/>
    <lineage>
        <taxon>Eukaryota</taxon>
        <taxon>Viridiplantae</taxon>
        <taxon>Streptophyta</taxon>
        <taxon>Embryophyta</taxon>
        <taxon>Tracheophyta</taxon>
        <taxon>Spermatophyta</taxon>
        <taxon>Magnoliopsida</taxon>
        <taxon>eudicotyledons</taxon>
        <taxon>Gunneridae</taxon>
        <taxon>Pentapetalae</taxon>
        <taxon>rosids</taxon>
        <taxon>fabids</taxon>
        <taxon>Fabales</taxon>
        <taxon>Fabaceae</taxon>
        <taxon>Papilionoideae</taxon>
        <taxon>50 kb inversion clade</taxon>
        <taxon>NPAAA clade</taxon>
        <taxon>Hologalegina</taxon>
        <taxon>IRL clade</taxon>
        <taxon>Cicereae</taxon>
        <taxon>Cicer</taxon>
    </lineage>
</organism>
<evidence type="ECO:0000256" key="10">
    <source>
        <dbReference type="SAM" id="Coils"/>
    </source>
</evidence>
<dbReference type="InterPro" id="IPR036202">
    <property type="entry name" value="TopoI_DNA-bd_euk_N_sf"/>
</dbReference>
<feature type="compositionally biased region" description="Acidic residues" evidence="11">
    <location>
        <begin position="182"/>
        <end position="191"/>
    </location>
</feature>
<dbReference type="GO" id="GO:0005730">
    <property type="term" value="C:nucleolus"/>
    <property type="evidence" value="ECO:0007669"/>
    <property type="project" value="TreeGrafter"/>
</dbReference>
<reference evidence="13" key="1">
    <citation type="journal article" date="2013" name="Nat. Biotechnol.">
        <title>Draft genome sequence of chickpea (Cicer arietinum) provides a resource for trait improvement.</title>
        <authorList>
            <person name="Varshney R.K."/>
            <person name="Song C."/>
            <person name="Saxena R.K."/>
            <person name="Azam S."/>
            <person name="Yu S."/>
            <person name="Sharpe A.G."/>
            <person name="Cannon S."/>
            <person name="Baek J."/>
            <person name="Rosen B.D."/>
            <person name="Tar'an B."/>
            <person name="Millan T."/>
            <person name="Zhang X."/>
            <person name="Ramsay L.D."/>
            <person name="Iwata A."/>
            <person name="Wang Y."/>
            <person name="Nelson W."/>
            <person name="Farmer A.D."/>
            <person name="Gaur P.M."/>
            <person name="Soderlund C."/>
            <person name="Penmetsa R.V."/>
            <person name="Xu C."/>
            <person name="Bharti A.K."/>
            <person name="He W."/>
            <person name="Winter P."/>
            <person name="Zhao S."/>
            <person name="Hane J.K."/>
            <person name="Carrasquilla-Garcia N."/>
            <person name="Condie J.A."/>
            <person name="Upadhyaya H.D."/>
            <person name="Luo M.C."/>
            <person name="Thudi M."/>
            <person name="Gowda C.L."/>
            <person name="Singh N.P."/>
            <person name="Lichtenzveig J."/>
            <person name="Gali K.K."/>
            <person name="Rubio J."/>
            <person name="Nadarajan N."/>
            <person name="Dolezel J."/>
            <person name="Bansal K.C."/>
            <person name="Xu X."/>
            <person name="Edwards D."/>
            <person name="Zhang G."/>
            <person name="Kahl G."/>
            <person name="Gil J."/>
            <person name="Singh K.B."/>
            <person name="Datta S.K."/>
            <person name="Jackson S.A."/>
            <person name="Wang J."/>
            <person name="Cook D.R."/>
        </authorList>
    </citation>
    <scope>NUCLEOTIDE SEQUENCE [LARGE SCALE GENOMIC DNA]</scope>
    <source>
        <strain evidence="13">cv. CDC Frontier</strain>
    </source>
</reference>
<feature type="region of interest" description="Disordered" evidence="11">
    <location>
        <begin position="92"/>
        <end position="115"/>
    </location>
</feature>
<dbReference type="GO" id="GO:0005694">
    <property type="term" value="C:chromosome"/>
    <property type="evidence" value="ECO:0007669"/>
    <property type="project" value="InterPro"/>
</dbReference>
<dbReference type="GO" id="GO:0006260">
    <property type="term" value="P:DNA replication"/>
    <property type="evidence" value="ECO:0007669"/>
    <property type="project" value="TreeGrafter"/>
</dbReference>
<feature type="region of interest" description="Disordered" evidence="11">
    <location>
        <begin position="172"/>
        <end position="191"/>
    </location>
</feature>
<dbReference type="InterPro" id="IPR008336">
    <property type="entry name" value="TopoI_DNA-bd_euk"/>
</dbReference>
<dbReference type="InterPro" id="IPR018521">
    <property type="entry name" value="TopoIB_AS"/>
</dbReference>
<dbReference type="FunFam" id="1.10.10.41:FF:000001">
    <property type="entry name" value="DNA topoisomerase I"/>
    <property type="match status" value="1"/>
</dbReference>
<evidence type="ECO:0000256" key="9">
    <source>
        <dbReference type="RuleBase" id="RU365101"/>
    </source>
</evidence>
<dbReference type="eggNOG" id="KOG0981">
    <property type="taxonomic scope" value="Eukaryota"/>
</dbReference>
<evidence type="ECO:0000256" key="4">
    <source>
        <dbReference type="ARBA" id="ARBA00023029"/>
    </source>
</evidence>
<feature type="compositionally biased region" description="Low complexity" evidence="11">
    <location>
        <begin position="50"/>
        <end position="61"/>
    </location>
</feature>
<reference evidence="14" key="2">
    <citation type="submission" date="2025-08" db="UniProtKB">
        <authorList>
            <consortium name="RefSeq"/>
        </authorList>
    </citation>
    <scope>IDENTIFICATION</scope>
    <source>
        <tissue evidence="14">Etiolated seedlings</tissue>
    </source>
</reference>
<dbReference type="InterPro" id="IPR051062">
    <property type="entry name" value="Topoisomerase_IB"/>
</dbReference>
<dbReference type="SUPFAM" id="SSF56741">
    <property type="entry name" value="Eukaryotic DNA topoisomerase I, N-terminal DNA-binding fragment"/>
    <property type="match status" value="1"/>
</dbReference>
<dbReference type="InterPro" id="IPR014727">
    <property type="entry name" value="TopoI_cat_a/b-sub_euk"/>
</dbReference>
<dbReference type="Gene3D" id="3.90.15.10">
    <property type="entry name" value="Topoisomerase I, Chain A, domain 3"/>
    <property type="match status" value="1"/>
</dbReference>
<dbReference type="InterPro" id="IPR011010">
    <property type="entry name" value="DNA_brk_join_enz"/>
</dbReference>
<dbReference type="RefSeq" id="XP_004508673.1">
    <property type="nucleotide sequence ID" value="XM_004508616.3"/>
</dbReference>
<feature type="domain" description="DNA topoisomerase I eukaryotic-type" evidence="12">
    <location>
        <begin position="392"/>
        <end position="768"/>
    </location>
</feature>
<dbReference type="Proteomes" id="UP000087171">
    <property type="component" value="Chromosome Ca7"/>
</dbReference>
<dbReference type="KEGG" id="cam:101513642"/>
<sequence length="795" mass="89811">MSHEFDDEDRPITFKRSSMSKSNELHSKRRKSTSHCHDGQSYKKTSDVLSSNGQCSSSQNGKVVPSAKATSVKCSVGISTASTSNLKTYTRFSSANSNSTNHLKEDKCENSEDEEDKIPLSVRMKMNNDNAKQATPNVSTLSVKRPLDKLDSLHSSGKKAKLSDLASSINAKQISAKSEPHAEEEEDDDDIPLSLVMNNLATSVNNKSFSLKKFTKVNKGAAPFVKEKEKLKKSEHFKSTKLLQSSGDGQKKWTTFVHNGIIFPPPYNPHGVKILYKGKPVTLTPEQEEVATWFADMWDTEYMQNEIFKNNFWNDWQKLLGKNHVIQNVKDCDFTPIYDWCQNEKDKKKQMSSAEKKALREEKMKQEEKYKWAIVDGVKEKVGNFRVEPPGLFRGRGKHPKTGHVKKRIGPNDVIINIGKDAPIPECPIPGASWKEIRHDNTCSWLAKWRDPTKAKSSKYVFLAASSSWNGQSDKEKYEKARMLKSYIGNIRAAYTKGFTSIDITKQQIAVATYFIDKLALRAGNEKDDEEADTVGCCTLKVENVMAEGHNKLKFDFLGKDSIKYENTVEVELPVYNAILKFQKDKCPGDALFDKLDTSILNAHLKELMPNLTAKVFRTFNASFTLDDKLNKETKDGDVAEKVVVYQHANKQVAIICNHQRSVSKSHSSQISKLSGKIDELQAVLKELKIDLDRARKGKPPLKCSGVKNQSNLNPEAIEKKIAQTSAKIEKMQRDMHTKEDLKTVALGTSKINYLDPRISVAWCKRNEVPIEKIFSKTLLEKFAWAMDVDPDFRF</sequence>
<dbReference type="PRINTS" id="PR00416">
    <property type="entry name" value="EUTPISMRASEI"/>
</dbReference>
<evidence type="ECO:0000256" key="6">
    <source>
        <dbReference type="ARBA" id="ARBA00023235"/>
    </source>
</evidence>
<dbReference type="OrthoDB" id="47179at2759"/>
<dbReference type="PROSITE" id="PS52038">
    <property type="entry name" value="TOPO_IB_2"/>
    <property type="match status" value="1"/>
</dbReference>
<dbReference type="Pfam" id="PF01028">
    <property type="entry name" value="Topoisom_I"/>
    <property type="match status" value="1"/>
</dbReference>
<accession>A0A1S2YR92</accession>
<evidence type="ECO:0000256" key="2">
    <source>
        <dbReference type="ARBA" id="ARBA00004123"/>
    </source>
</evidence>
<dbReference type="STRING" id="3827.A0A1S2YR92"/>
<evidence type="ECO:0000313" key="14">
    <source>
        <dbReference type="RefSeq" id="XP_004508673.1"/>
    </source>
</evidence>
<evidence type="ECO:0000256" key="8">
    <source>
        <dbReference type="PROSITE-ProRule" id="PRU01382"/>
    </source>
</evidence>
<dbReference type="Gene3D" id="2.170.11.10">
    <property type="entry name" value="DNA Topoisomerase I, domain 2"/>
    <property type="match status" value="1"/>
</dbReference>
<dbReference type="GO" id="GO:0003917">
    <property type="term" value="F:DNA topoisomerase type I (single strand cut, ATP-independent) activity"/>
    <property type="evidence" value="ECO:0007669"/>
    <property type="project" value="UniProtKB-UniRule"/>
</dbReference>
<dbReference type="GO" id="GO:0006265">
    <property type="term" value="P:DNA topological change"/>
    <property type="evidence" value="ECO:0007669"/>
    <property type="project" value="UniProtKB-UniRule"/>
</dbReference>
<comment type="catalytic activity">
    <reaction evidence="1 8 9">
        <text>ATP-independent breakage of single-stranded DNA, followed by passage and rejoining.</text>
        <dbReference type="EC" id="5.6.2.1"/>
    </reaction>
</comment>
<gene>
    <name evidence="14" type="primary">LOC101513642</name>
</gene>
<evidence type="ECO:0000313" key="13">
    <source>
        <dbReference type="Proteomes" id="UP000087171"/>
    </source>
</evidence>
<feature type="compositionally biased region" description="Polar residues" evidence="11">
    <location>
        <begin position="92"/>
        <end position="101"/>
    </location>
</feature>
<evidence type="ECO:0000259" key="12">
    <source>
        <dbReference type="SMART" id="SM00435"/>
    </source>
</evidence>
<keyword evidence="10" id="KW-0175">Coiled coil</keyword>
<feature type="active site" description="O-(3'-phospho-DNA)-tyrosine intermediate" evidence="8">
    <location>
        <position position="754"/>
    </location>
</feature>
<evidence type="ECO:0000256" key="11">
    <source>
        <dbReference type="SAM" id="MobiDB-lite"/>
    </source>
</evidence>
<keyword evidence="6 8" id="KW-0413">Isomerase</keyword>
<evidence type="ECO:0000256" key="5">
    <source>
        <dbReference type="ARBA" id="ARBA00023125"/>
    </source>
</evidence>
<dbReference type="InterPro" id="IPR013499">
    <property type="entry name" value="TopoI_euk"/>
</dbReference>
<dbReference type="EC" id="5.6.2.1" evidence="9"/>
<dbReference type="CDD" id="cd00660">
    <property type="entry name" value="Topoisomer_IB_N"/>
    <property type="match status" value="1"/>
</dbReference>
<keyword evidence="13" id="KW-1185">Reference proteome</keyword>
<dbReference type="PANTHER" id="PTHR10290">
    <property type="entry name" value="DNA TOPOISOMERASE I"/>
    <property type="match status" value="1"/>
</dbReference>
<dbReference type="InterPro" id="IPR014711">
    <property type="entry name" value="TopoI_cat_a-hlx-sub_euk"/>
</dbReference>
<keyword evidence="4 8" id="KW-0799">Topoisomerase</keyword>
<dbReference type="SUPFAM" id="SSF56349">
    <property type="entry name" value="DNA breaking-rejoining enzymes"/>
    <property type="match status" value="1"/>
</dbReference>
<dbReference type="PaxDb" id="3827-XP_004508673.1"/>
<dbReference type="Gene3D" id="1.10.10.41">
    <property type="entry name" value="Yeast DNA topoisomerase - domain 1"/>
    <property type="match status" value="1"/>
</dbReference>